<protein>
    <recommendedName>
        <fullName evidence="3">DUF4244 domain-containing protein</fullName>
    </recommendedName>
</protein>
<organism evidence="2">
    <name type="scientific">marine metagenome</name>
    <dbReference type="NCBI Taxonomy" id="408172"/>
    <lineage>
        <taxon>unclassified sequences</taxon>
        <taxon>metagenomes</taxon>
        <taxon>ecological metagenomes</taxon>
    </lineage>
</organism>
<dbReference type="InterPro" id="IPR007166">
    <property type="entry name" value="Class3_signal_pept_motif"/>
</dbReference>
<keyword evidence="1" id="KW-0472">Membrane</keyword>
<dbReference type="EMBL" id="UINC01111464">
    <property type="protein sequence ID" value="SVC79706.1"/>
    <property type="molecule type" value="Genomic_DNA"/>
</dbReference>
<reference evidence="2" key="1">
    <citation type="submission" date="2018-05" db="EMBL/GenBank/DDBJ databases">
        <authorList>
            <person name="Lanie J.A."/>
            <person name="Ng W.-L."/>
            <person name="Kazmierczak K.M."/>
            <person name="Andrzejewski T.M."/>
            <person name="Davidsen T.M."/>
            <person name="Wayne K.J."/>
            <person name="Tettelin H."/>
            <person name="Glass J.I."/>
            <person name="Rusch D."/>
            <person name="Podicherti R."/>
            <person name="Tsui H.-C.T."/>
            <person name="Winkler M.E."/>
        </authorList>
    </citation>
    <scope>NUCLEOTIDE SEQUENCE</scope>
</reference>
<accession>A0A382Q2Q3</accession>
<evidence type="ECO:0008006" key="3">
    <source>
        <dbReference type="Google" id="ProtNLM"/>
    </source>
</evidence>
<name>A0A382Q2Q3_9ZZZZ</name>
<keyword evidence="1" id="KW-0812">Transmembrane</keyword>
<dbReference type="Pfam" id="PF04021">
    <property type="entry name" value="Class_IIIsignal"/>
    <property type="match status" value="1"/>
</dbReference>
<keyword evidence="1" id="KW-1133">Transmembrane helix</keyword>
<proteinExistence type="predicted"/>
<dbReference type="AlphaFoldDB" id="A0A382Q2Q3"/>
<evidence type="ECO:0000256" key="1">
    <source>
        <dbReference type="SAM" id="Phobius"/>
    </source>
</evidence>
<gene>
    <name evidence="2" type="ORF">METZ01_LOCUS332560</name>
</gene>
<sequence>MQRAILRWVVVPIHCRLAALSERALDDRGQTTAEYVLLILGAATIAILVTSWATGTDRITRLFDRVLNSLINKVG</sequence>
<evidence type="ECO:0000313" key="2">
    <source>
        <dbReference type="EMBL" id="SVC79706.1"/>
    </source>
</evidence>
<feature type="transmembrane region" description="Helical" evidence="1">
    <location>
        <begin position="35"/>
        <end position="55"/>
    </location>
</feature>